<dbReference type="Pfam" id="PF00437">
    <property type="entry name" value="T2SSE"/>
    <property type="match status" value="1"/>
</dbReference>
<reference evidence="3 4" key="1">
    <citation type="journal article" date="2017" name="Int. J. Syst. Evol. Microbiol.">
        <title>Oleiagrimonas citrea sp. nov., a marine bacterium isolated from tidal flat sediment and emended description of the genus Oleiagrimonas Fang et al. 2015 and Oleiagrimonas soli.</title>
        <authorList>
            <person name="Yang S.H."/>
            <person name="Seo H.S."/>
            <person name="Seong C.N."/>
            <person name="Kwon K.K."/>
        </authorList>
    </citation>
    <scope>NUCLEOTIDE SEQUENCE [LARGE SCALE GENOMIC DNA]</scope>
    <source>
        <strain evidence="3 4">MEBiC09124</strain>
    </source>
</reference>
<dbReference type="SMART" id="SM00240">
    <property type="entry name" value="FHA"/>
    <property type="match status" value="1"/>
</dbReference>
<comment type="caution">
    <text evidence="3">The sequence shown here is derived from an EMBL/GenBank/DDBJ whole genome shotgun (WGS) entry which is preliminary data.</text>
</comment>
<dbReference type="Gene3D" id="2.60.200.20">
    <property type="match status" value="1"/>
</dbReference>
<dbReference type="InterPro" id="IPR001482">
    <property type="entry name" value="T2SS/T4SS_dom"/>
</dbReference>
<dbReference type="GO" id="GO:0016887">
    <property type="term" value="F:ATP hydrolysis activity"/>
    <property type="evidence" value="ECO:0007669"/>
    <property type="project" value="InterPro"/>
</dbReference>
<protein>
    <submittedName>
        <fullName evidence="3">Flp pilus assembly complex ATPase component TadA</fullName>
    </submittedName>
</protein>
<dbReference type="Proteomes" id="UP000541636">
    <property type="component" value="Unassembled WGS sequence"/>
</dbReference>
<dbReference type="Pfam" id="PF00498">
    <property type="entry name" value="FHA"/>
    <property type="match status" value="1"/>
</dbReference>
<dbReference type="InterPro" id="IPR008984">
    <property type="entry name" value="SMAD_FHA_dom_sf"/>
</dbReference>
<dbReference type="EMBL" id="JAAZQD010000002">
    <property type="protein sequence ID" value="NKZ38604.1"/>
    <property type="molecule type" value="Genomic_DNA"/>
</dbReference>
<dbReference type="AlphaFoldDB" id="A0A846ZK98"/>
<evidence type="ECO:0000256" key="1">
    <source>
        <dbReference type="ARBA" id="ARBA00006611"/>
    </source>
</evidence>
<comment type="similarity">
    <text evidence="1">Belongs to the GSP E family.</text>
</comment>
<dbReference type="InterPro" id="IPR000253">
    <property type="entry name" value="FHA_dom"/>
</dbReference>
<evidence type="ECO:0000259" key="2">
    <source>
        <dbReference type="PROSITE" id="PS50006"/>
    </source>
</evidence>
<dbReference type="CDD" id="cd01130">
    <property type="entry name" value="VirB11-like_ATPase"/>
    <property type="match status" value="1"/>
</dbReference>
<organism evidence="3 4">
    <name type="scientific">Oleiagrimonas citrea</name>
    <dbReference type="NCBI Taxonomy" id="1665687"/>
    <lineage>
        <taxon>Bacteria</taxon>
        <taxon>Pseudomonadati</taxon>
        <taxon>Pseudomonadota</taxon>
        <taxon>Gammaproteobacteria</taxon>
        <taxon>Lysobacterales</taxon>
        <taxon>Rhodanobacteraceae</taxon>
        <taxon>Oleiagrimonas</taxon>
    </lineage>
</organism>
<dbReference type="PANTHER" id="PTHR30486:SF15">
    <property type="entry name" value="TYPE II_IV SECRETION SYSTEM ATPASE"/>
    <property type="match status" value="1"/>
</dbReference>
<dbReference type="Gene3D" id="3.40.50.300">
    <property type="entry name" value="P-loop containing nucleotide triphosphate hydrolases"/>
    <property type="match status" value="1"/>
</dbReference>
<dbReference type="SUPFAM" id="SSF49879">
    <property type="entry name" value="SMAD/FHA domain"/>
    <property type="match status" value="1"/>
</dbReference>
<accession>A0A846ZK98</accession>
<dbReference type="PROSITE" id="PS50006">
    <property type="entry name" value="FHA_DOMAIN"/>
    <property type="match status" value="1"/>
</dbReference>
<dbReference type="SUPFAM" id="SSF52540">
    <property type="entry name" value="P-loop containing nucleoside triphosphate hydrolases"/>
    <property type="match status" value="1"/>
</dbReference>
<dbReference type="RefSeq" id="WP_168608866.1">
    <property type="nucleotide sequence ID" value="NZ_JAAZQD010000002.1"/>
</dbReference>
<feature type="domain" description="FHA" evidence="2">
    <location>
        <begin position="23"/>
        <end position="72"/>
    </location>
</feature>
<dbReference type="Gene3D" id="3.30.450.380">
    <property type="match status" value="1"/>
</dbReference>
<evidence type="ECO:0000313" key="3">
    <source>
        <dbReference type="EMBL" id="NKZ38604.1"/>
    </source>
</evidence>
<dbReference type="InterPro" id="IPR027417">
    <property type="entry name" value="P-loop_NTPase"/>
</dbReference>
<evidence type="ECO:0000313" key="4">
    <source>
        <dbReference type="Proteomes" id="UP000541636"/>
    </source>
</evidence>
<proteinExistence type="inferred from homology"/>
<dbReference type="PANTHER" id="PTHR30486">
    <property type="entry name" value="TWITCHING MOTILITY PROTEIN PILT"/>
    <property type="match status" value="1"/>
</dbReference>
<keyword evidence="4" id="KW-1185">Reference proteome</keyword>
<gene>
    <name evidence="3" type="primary">tadA</name>
    <name evidence="3" type="ORF">HF690_06485</name>
</gene>
<dbReference type="InterPro" id="IPR050921">
    <property type="entry name" value="T4SS_GSP_E_ATPase"/>
</dbReference>
<name>A0A846ZK98_9GAMM</name>
<dbReference type="CDD" id="cd00060">
    <property type="entry name" value="FHA"/>
    <property type="match status" value="1"/>
</dbReference>
<sequence>MFEVLIETKNRTPRQVRCLNEVCGVGRGEDNLVVLQGWNIAREHAVFEFRNGGVFIQVCGGRAAVAVNGSRVDGEYGPLHREDVVSIGAYELRVLLDRAVETETVEAPKKAANHARADEAVAETDARPAGEVPEHKHAKPAAVEEKPGLPAVRVDKDMLEWRTQVHKSLVRQMDLRRVDVRGMSDSDLREKTSALIRDIIEGEFADRLPKTINRRRLAKEVLDEAIGLGPLEDLLDDDSVTEIMVNREDEIFIEREGRIETSPVTFTSAKAVLAAIERIVAPLGRRIDESSPMVDARLADGSRVNAVISPVALRGPSLTIRKFSKRKLTGDDLLQFGSISEDMLEFVHMAVRERRNIIVTGGTGSGKTTLLNILSNAIPDNERIVTIEDAAELKLSQPNLVSLEARPANLEGKGEIAIRDLVRNALRMRPDRIVVGECRGGEALDMLQAMNTGHEGSLTTAHANSPRDALSRLEVMVLMSSMDLPVSVVREQIASAADLIVHQRRFPCGSRKVTCICEITGIESGTIQTQDLFRFEARDQGGPNGRVRGHFHATGAVPEFYEELANRGVPVDLSIFKPDGEDDR</sequence>